<evidence type="ECO:0000256" key="2">
    <source>
        <dbReference type="ARBA" id="ARBA00022771"/>
    </source>
</evidence>
<gene>
    <name evidence="6" type="primary">LOC111295642</name>
</gene>
<dbReference type="PANTHER" id="PTHR34451">
    <property type="entry name" value="PHD FINGER FAMILY PROTEIN"/>
    <property type="match status" value="1"/>
</dbReference>
<feature type="region of interest" description="Disordered" evidence="4">
    <location>
        <begin position="1"/>
        <end position="21"/>
    </location>
</feature>
<evidence type="ECO:0000313" key="5">
    <source>
        <dbReference type="Proteomes" id="UP000515121"/>
    </source>
</evidence>
<dbReference type="KEGG" id="dzi:111295642"/>
<evidence type="ECO:0000313" key="6">
    <source>
        <dbReference type="RefSeq" id="XP_022744956.1"/>
    </source>
</evidence>
<dbReference type="GO" id="GO:0008270">
    <property type="term" value="F:zinc ion binding"/>
    <property type="evidence" value="ECO:0007669"/>
    <property type="project" value="UniProtKB-KW"/>
</dbReference>
<keyword evidence="5" id="KW-1185">Reference proteome</keyword>
<dbReference type="Proteomes" id="UP000515121">
    <property type="component" value="Unplaced"/>
</dbReference>
<organism evidence="5 6">
    <name type="scientific">Durio zibethinus</name>
    <name type="common">Durian</name>
    <dbReference type="NCBI Taxonomy" id="66656"/>
    <lineage>
        <taxon>Eukaryota</taxon>
        <taxon>Viridiplantae</taxon>
        <taxon>Streptophyta</taxon>
        <taxon>Embryophyta</taxon>
        <taxon>Tracheophyta</taxon>
        <taxon>Spermatophyta</taxon>
        <taxon>Magnoliopsida</taxon>
        <taxon>eudicotyledons</taxon>
        <taxon>Gunneridae</taxon>
        <taxon>Pentapetalae</taxon>
        <taxon>rosids</taxon>
        <taxon>malvids</taxon>
        <taxon>Malvales</taxon>
        <taxon>Malvaceae</taxon>
        <taxon>Helicteroideae</taxon>
        <taxon>Durio</taxon>
    </lineage>
</organism>
<evidence type="ECO:0000256" key="1">
    <source>
        <dbReference type="ARBA" id="ARBA00022723"/>
    </source>
</evidence>
<evidence type="ECO:0000256" key="3">
    <source>
        <dbReference type="ARBA" id="ARBA00022833"/>
    </source>
</evidence>
<dbReference type="PROSITE" id="PS01359">
    <property type="entry name" value="ZF_PHD_1"/>
    <property type="match status" value="1"/>
</dbReference>
<keyword evidence="2" id="KW-0863">Zinc-finger</keyword>
<sequence length="255" mass="27795">MATSMSTSNSSRNGNMSMNLSTTSKLSNQTLSNPFPSKECGNCGAQAAHFLHQVRLLGILRRLCTSCVLRLHPSSFCPACFTFYSGSPPHPSRRVACSNCSSFTHSHCAGDTLLSSYLCPPCKDSSFCFFPLSDNKVDKKLALALLCAAKIAASSMGKAVTVAWAEADRKVREAALARKRAREALENLLLVTSKDMARKKEHENNVSAEFSDAYLAKVEDLHIDKADGDGDIDVDLMRHIEDSLVKVEDIDSKLN</sequence>
<dbReference type="PANTHER" id="PTHR34451:SF15">
    <property type="entry name" value="PHD-TYPE DOMAIN-CONTAINING PROTEIN"/>
    <property type="match status" value="1"/>
</dbReference>
<protein>
    <submittedName>
        <fullName evidence="6">Uncharacterized protein LOC111295642</fullName>
    </submittedName>
</protein>
<dbReference type="OrthoDB" id="692041at2759"/>
<keyword evidence="3" id="KW-0862">Zinc</keyword>
<name>A0A6P5YXR7_DURZI</name>
<accession>A0A6P5YXR7</accession>
<reference evidence="6" key="1">
    <citation type="submission" date="2025-08" db="UniProtKB">
        <authorList>
            <consortium name="RefSeq"/>
        </authorList>
    </citation>
    <scope>IDENTIFICATION</scope>
    <source>
        <tissue evidence="6">Fruit stalk</tissue>
    </source>
</reference>
<evidence type="ECO:0000256" key="4">
    <source>
        <dbReference type="SAM" id="MobiDB-lite"/>
    </source>
</evidence>
<dbReference type="GeneID" id="111295642"/>
<proteinExistence type="predicted"/>
<keyword evidence="1" id="KW-0479">Metal-binding</keyword>
<dbReference type="AlphaFoldDB" id="A0A6P5YXR7"/>
<dbReference type="InterPro" id="IPR019786">
    <property type="entry name" value="Zinc_finger_PHD-type_CS"/>
</dbReference>
<dbReference type="RefSeq" id="XP_022744956.1">
    <property type="nucleotide sequence ID" value="XM_022889221.1"/>
</dbReference>